<evidence type="ECO:0000256" key="8">
    <source>
        <dbReference type="SAM" id="Phobius"/>
    </source>
</evidence>
<keyword evidence="11" id="KW-1185">Reference proteome</keyword>
<comment type="subcellular location">
    <subcellularLocation>
        <location evidence="1">Endoplasmic reticulum membrane</location>
        <topology evidence="1">Multi-pass membrane protein</topology>
    </subcellularLocation>
</comment>
<evidence type="ECO:0000313" key="11">
    <source>
        <dbReference type="Proteomes" id="UP000001950"/>
    </source>
</evidence>
<dbReference type="KEGG" id="tan:TA15910"/>
<dbReference type="InParanoid" id="Q4UFR3"/>
<keyword evidence="9" id="KW-0732">Signal</keyword>
<dbReference type="GO" id="GO:0005789">
    <property type="term" value="C:endoplasmic reticulum membrane"/>
    <property type="evidence" value="ECO:0007669"/>
    <property type="project" value="UniProtKB-SubCell"/>
</dbReference>
<dbReference type="GO" id="GO:0006950">
    <property type="term" value="P:response to stress"/>
    <property type="evidence" value="ECO:0007669"/>
    <property type="project" value="UniProtKB-ARBA"/>
</dbReference>
<evidence type="ECO:0000256" key="1">
    <source>
        <dbReference type="ARBA" id="ARBA00004477"/>
    </source>
</evidence>
<feature type="chain" id="PRO_5004245001" description="Der1-like family" evidence="9">
    <location>
        <begin position="27"/>
        <end position="1337"/>
    </location>
</feature>
<evidence type="ECO:0000256" key="6">
    <source>
        <dbReference type="ARBA" id="ARBA00023136"/>
    </source>
</evidence>
<dbReference type="EMBL" id="CR940348">
    <property type="protein sequence ID" value="CAI74053.1"/>
    <property type="molecule type" value="Genomic_DNA"/>
</dbReference>
<sequence length="1337" mass="152473">MRINSLITNTWKLCFLCMLSSKFSLSLRFNPDVSNKRVISRLELFNPESTGGPSFAEIGGFFIPTPILDKSGNNSYSYLQHSTTSLGVDHDVVKLSKESLKFRNVEGLIKEKPLTLIVGTTYGSRFDMLFEKIVSKDDNKFEFSLPKGTFYIKTEGSGYFLPGVKKVVLPCKLKFCPFVNDSFKDSIAVELAKDDGSIYTYNWKLQDESQFGVESINRIPQDEASILSPSSTVVSHVDASDASAKLKLLFGIELHGVWGSEYANRLLSVFLKFDFLNRENSPNPKKQKWLLTDESLYPQDIEIIKNVVDRNGSRNKNQNVVEDTEYEQIVKISREAFKYSVKQAIDKKKNGFYFSRRLYKSVIRAICLHNPENMKRLFKDAHNVVILEPFELEHMIRAKNSFTHYPSSHYQSWFKHPEELIEILTSWREYPSGLHKVNGLRYFLRRQDGMVNPEQPTAPAIAYPRGPNSDSYIEFMESGFHNYHDVSQLILHEIGHFIHFNTVPEDLKTKWIELGGWYEDPKDPDGWSTRKQTEFVSAYSHQKNPGEDFASTLADYVLNPKLVRSRALQKFMFIKDNIMGGVYYLVKASHEFKVLNLGNADYFYPGRLSEINVVVNGKVNEPKKVKLTFKLLNKRNAQGEDSDTCAKKITFRLFSEIGTFEDIVLKSNTGCSHVLETEITINQMKKRGVWTTDQIVVTDDKGLQRFVGSADFGLRVWINNGSEDFQDPRALTNSVSLALVKKGDEEAVRVGWLVVDDSELRKKNAGYAAINGNSNNQHSMGAYSRFDNSDSTPNNFWRKDVWSGARKVPLEFCSLNSPDIKNSLSDPNIKFNTHKLGGLDNFEGLTSDQVSSGSFNCFRVAVNIPISKSSRTGDYFLTQIVTYDSAGNSQLLQWPQKTGPFITYTSSNPNPDNSPPTVKDIRVTSRPSNPNSPNGETLVEISFNLCDSGSGISSLSASLRDPFGATFILYPSWSKTEGCQKIVHTHVLPKGSIPGIWHLNKIYAQDFAGNELSADLTELLTLSSCSVLDGCKTTTCYLVKPINKNRPSVGAIKNNPNSNGRTVIKGLVRSKSYATIPSTLEIGDFLDSAMKRLNPFNLKSFFQKYDHIIYHRFLRSITRIPPLTGFYVLLSTITAFVSYFFNDNLPFSWMKFDLDRVLKGEVWRLFTPYFLYGQLWINHYMLSVSNLNYMANVELAHINKPEKFIEFLAFGVLTLSAYSFLEAYFSKKYLPQSAVTYDNMAFHFHVFVLYFWSRINEGQRVECMDFFSIPAEYIPYLFILQNLIFYNSGLTSDFVALLFSYAYFTLFSNKKTCPIFRGFKTSCLRRLYLKFRDEMQY</sequence>
<dbReference type="VEuPathDB" id="PiroplasmaDB:TA15910"/>
<keyword evidence="4" id="KW-0256">Endoplasmic reticulum</keyword>
<dbReference type="STRING" id="5874.Q4UFR3"/>
<dbReference type="SUPFAM" id="SSF55486">
    <property type="entry name" value="Metalloproteases ('zincins'), catalytic domain"/>
    <property type="match status" value="1"/>
</dbReference>
<dbReference type="Proteomes" id="UP000001950">
    <property type="component" value="Chromosome 2"/>
</dbReference>
<feature type="transmembrane region" description="Helical" evidence="8">
    <location>
        <begin position="1162"/>
        <end position="1184"/>
    </location>
</feature>
<evidence type="ECO:0000256" key="7">
    <source>
        <dbReference type="SAM" id="MobiDB-lite"/>
    </source>
</evidence>
<dbReference type="SUPFAM" id="SSF144091">
    <property type="entry name" value="Rhomboid-like"/>
    <property type="match status" value="1"/>
</dbReference>
<keyword evidence="3 8" id="KW-0812">Transmembrane</keyword>
<reference evidence="10 11" key="1">
    <citation type="journal article" date="2005" name="Science">
        <title>Genome of the host-cell transforming parasite Theileria annulata compared with T. parva.</title>
        <authorList>
            <person name="Pain A."/>
            <person name="Renauld H."/>
            <person name="Berriman M."/>
            <person name="Murphy L."/>
            <person name="Yeats C.A."/>
            <person name="Weir W."/>
            <person name="Kerhornou A."/>
            <person name="Aslett M."/>
            <person name="Bishop R."/>
            <person name="Bouchier C."/>
            <person name="Cochet M."/>
            <person name="Coulson R.M.R."/>
            <person name="Cronin A."/>
            <person name="de Villiers E.P."/>
            <person name="Fraser A."/>
            <person name="Fosker N."/>
            <person name="Gardner M."/>
            <person name="Goble A."/>
            <person name="Griffiths-Jones S."/>
            <person name="Harris D.E."/>
            <person name="Katzer F."/>
            <person name="Larke N."/>
            <person name="Lord A."/>
            <person name="Maser P."/>
            <person name="McKellar S."/>
            <person name="Mooney P."/>
            <person name="Morton F."/>
            <person name="Nene V."/>
            <person name="O'Neil S."/>
            <person name="Price C."/>
            <person name="Quail M.A."/>
            <person name="Rabbinowitsch E."/>
            <person name="Rawlings N.D."/>
            <person name="Rutter S."/>
            <person name="Saunders D."/>
            <person name="Seeger K."/>
            <person name="Shah T."/>
            <person name="Squares R."/>
            <person name="Squares S."/>
            <person name="Tivey A."/>
            <person name="Walker A.R."/>
            <person name="Woodward J."/>
            <person name="Dobbelaere D.A.E."/>
            <person name="Langsley G."/>
            <person name="Rajandream M.A."/>
            <person name="McKeever D."/>
            <person name="Shiels B."/>
            <person name="Tait A."/>
            <person name="Barrell B.G."/>
            <person name="Hall N."/>
        </authorList>
    </citation>
    <scope>NUCLEOTIDE SEQUENCE [LARGE SCALE GENOMIC DNA]</scope>
    <source>
        <strain evidence="11">Ankara</strain>
    </source>
</reference>
<gene>
    <name evidence="10" type="ORF">TA15910</name>
</gene>
<organism evidence="10 11">
    <name type="scientific">Theileria annulata</name>
    <dbReference type="NCBI Taxonomy" id="5874"/>
    <lineage>
        <taxon>Eukaryota</taxon>
        <taxon>Sar</taxon>
        <taxon>Alveolata</taxon>
        <taxon>Apicomplexa</taxon>
        <taxon>Aconoidasida</taxon>
        <taxon>Piroplasmida</taxon>
        <taxon>Theileriidae</taxon>
        <taxon>Theileria</taxon>
    </lineage>
</organism>
<feature type="compositionally biased region" description="Polar residues" evidence="7">
    <location>
        <begin position="925"/>
        <end position="934"/>
    </location>
</feature>
<dbReference type="eggNOG" id="ENOG502SR8A">
    <property type="taxonomic scope" value="Eukaryota"/>
</dbReference>
<dbReference type="InterPro" id="IPR007599">
    <property type="entry name" value="DER1"/>
</dbReference>
<dbReference type="PANTHER" id="PTHR11009">
    <property type="entry name" value="DER1-LIKE PROTEIN, DERLIN"/>
    <property type="match status" value="1"/>
</dbReference>
<proteinExistence type="inferred from homology"/>
<evidence type="ECO:0008006" key="12">
    <source>
        <dbReference type="Google" id="ProtNLM"/>
    </source>
</evidence>
<feature type="transmembrane region" description="Helical" evidence="8">
    <location>
        <begin position="1204"/>
        <end position="1225"/>
    </location>
</feature>
<evidence type="ECO:0000313" key="10">
    <source>
        <dbReference type="EMBL" id="CAI74053.1"/>
    </source>
</evidence>
<feature type="signal peptide" evidence="9">
    <location>
        <begin position="1"/>
        <end position="26"/>
    </location>
</feature>
<protein>
    <recommendedName>
        <fullName evidence="12">Der1-like family</fullName>
    </recommendedName>
</protein>
<evidence type="ECO:0000256" key="9">
    <source>
        <dbReference type="SAM" id="SignalP"/>
    </source>
</evidence>
<accession>Q4UFR3</accession>
<keyword evidence="6 8" id="KW-0472">Membrane</keyword>
<evidence type="ECO:0000256" key="3">
    <source>
        <dbReference type="ARBA" id="ARBA00022692"/>
    </source>
</evidence>
<dbReference type="OrthoDB" id="360533at2759"/>
<dbReference type="InterPro" id="IPR035952">
    <property type="entry name" value="Rhomboid-like_sf"/>
</dbReference>
<feature type="region of interest" description="Disordered" evidence="7">
    <location>
        <begin position="906"/>
        <end position="934"/>
    </location>
</feature>
<evidence type="ECO:0000256" key="2">
    <source>
        <dbReference type="ARBA" id="ARBA00008917"/>
    </source>
</evidence>
<comment type="similarity">
    <text evidence="2">Belongs to the derlin family.</text>
</comment>
<dbReference type="GeneID" id="3861867"/>
<dbReference type="Pfam" id="PF04511">
    <property type="entry name" value="DER1"/>
    <property type="match status" value="1"/>
</dbReference>
<evidence type="ECO:0000256" key="4">
    <source>
        <dbReference type="ARBA" id="ARBA00022824"/>
    </source>
</evidence>
<dbReference type="RefSeq" id="XP_951785.1">
    <property type="nucleotide sequence ID" value="XM_946692.1"/>
</dbReference>
<keyword evidence="5 8" id="KW-1133">Transmembrane helix</keyword>
<name>Q4UFR3_THEAN</name>
<dbReference type="OMA" id="AYAHDKT"/>
<evidence type="ECO:0000256" key="5">
    <source>
        <dbReference type="ARBA" id="ARBA00022989"/>
    </source>
</evidence>
<feature type="transmembrane region" description="Helical" evidence="8">
    <location>
        <begin position="1273"/>
        <end position="1304"/>
    </location>
</feature>
<feature type="transmembrane region" description="Helical" evidence="8">
    <location>
        <begin position="1123"/>
        <end position="1141"/>
    </location>
</feature>
<dbReference type="FunCoup" id="Q4UFR3">
    <property type="interactions" value="4"/>
</dbReference>